<dbReference type="OrthoDB" id="9778896at2"/>
<evidence type="ECO:0000256" key="3">
    <source>
        <dbReference type="ARBA" id="ARBA00012454"/>
    </source>
</evidence>
<proteinExistence type="inferred from homology"/>
<dbReference type="Gene3D" id="1.20.1200.10">
    <property type="entry name" value="Cobalamin adenosyltransferase-like"/>
    <property type="match status" value="1"/>
</dbReference>
<evidence type="ECO:0000259" key="15">
    <source>
        <dbReference type="Pfam" id="PF01923"/>
    </source>
</evidence>
<dbReference type="Proteomes" id="UP000192738">
    <property type="component" value="Unassembled WGS sequence"/>
</dbReference>
<keyword evidence="5 14" id="KW-0169">Cobalamin biosynthesis</keyword>
<dbReference type="UniPathway" id="UPA00148">
    <property type="reaction ID" value="UER00233"/>
</dbReference>
<comment type="catalytic activity">
    <reaction evidence="12 14">
        <text>2 cob(II)yrinate a,c diamide + reduced [electron-transfer flavoprotein] + 2 ATP = 2 adenosylcob(III)yrinate a,c-diamide + 2 triphosphate + oxidized [electron-transfer flavoprotein] + 3 H(+)</text>
        <dbReference type="Rhea" id="RHEA:11528"/>
        <dbReference type="Rhea" id="RHEA-COMP:10685"/>
        <dbReference type="Rhea" id="RHEA-COMP:10686"/>
        <dbReference type="ChEBI" id="CHEBI:15378"/>
        <dbReference type="ChEBI" id="CHEBI:18036"/>
        <dbReference type="ChEBI" id="CHEBI:30616"/>
        <dbReference type="ChEBI" id="CHEBI:57692"/>
        <dbReference type="ChEBI" id="CHEBI:58307"/>
        <dbReference type="ChEBI" id="CHEBI:58503"/>
        <dbReference type="ChEBI" id="CHEBI:58537"/>
        <dbReference type="EC" id="2.5.1.17"/>
    </reaction>
</comment>
<dbReference type="InterPro" id="IPR029499">
    <property type="entry name" value="PduO-typ"/>
</dbReference>
<dbReference type="RefSeq" id="WP_084575045.1">
    <property type="nucleotide sequence ID" value="NZ_CP155572.1"/>
</dbReference>
<comment type="catalytic activity">
    <reaction evidence="13 14">
        <text>2 cob(II)alamin + reduced [electron-transfer flavoprotein] + 2 ATP = 2 adenosylcob(III)alamin + 2 triphosphate + oxidized [electron-transfer flavoprotein] + 3 H(+)</text>
        <dbReference type="Rhea" id="RHEA:28671"/>
        <dbReference type="Rhea" id="RHEA-COMP:10685"/>
        <dbReference type="Rhea" id="RHEA-COMP:10686"/>
        <dbReference type="ChEBI" id="CHEBI:15378"/>
        <dbReference type="ChEBI" id="CHEBI:16304"/>
        <dbReference type="ChEBI" id="CHEBI:18036"/>
        <dbReference type="ChEBI" id="CHEBI:18408"/>
        <dbReference type="ChEBI" id="CHEBI:30616"/>
        <dbReference type="ChEBI" id="CHEBI:57692"/>
        <dbReference type="ChEBI" id="CHEBI:58307"/>
        <dbReference type="EC" id="2.5.1.17"/>
    </reaction>
</comment>
<evidence type="ECO:0000256" key="6">
    <source>
        <dbReference type="ARBA" id="ARBA00022679"/>
    </source>
</evidence>
<protein>
    <recommendedName>
        <fullName evidence="4 14">Corrinoid adenosyltransferase</fullName>
        <ecNumber evidence="3 14">2.5.1.17</ecNumber>
    </recommendedName>
    <alternativeName>
        <fullName evidence="9 14">Cob(II)alamin adenosyltransferase</fullName>
    </alternativeName>
    <alternativeName>
        <fullName evidence="11 14">Cob(II)yrinic acid a,c-diamide adenosyltransferase</fullName>
    </alternativeName>
    <alternativeName>
        <fullName evidence="10 14">Cobinamide/cobalamin adenosyltransferase</fullName>
    </alternativeName>
</protein>
<gene>
    <name evidence="16" type="ORF">SAMN04488500_105110</name>
</gene>
<keyword evidence="7 14" id="KW-0547">Nucleotide-binding</keyword>
<evidence type="ECO:0000256" key="4">
    <source>
        <dbReference type="ARBA" id="ARBA00020963"/>
    </source>
</evidence>
<dbReference type="EMBL" id="FWXI01000005">
    <property type="protein sequence ID" value="SMC56329.1"/>
    <property type="molecule type" value="Genomic_DNA"/>
</dbReference>
<keyword evidence="8 14" id="KW-0067">ATP-binding</keyword>
<evidence type="ECO:0000256" key="13">
    <source>
        <dbReference type="ARBA" id="ARBA00048692"/>
    </source>
</evidence>
<comment type="pathway">
    <text evidence="1 14">Cofactor biosynthesis; adenosylcobalamin biosynthesis; adenosylcobalamin from cob(II)yrinate a,c-diamide: step 2/7.</text>
</comment>
<dbReference type="Pfam" id="PF01923">
    <property type="entry name" value="Cob_adeno_trans"/>
    <property type="match status" value="1"/>
</dbReference>
<dbReference type="GO" id="GO:0009236">
    <property type="term" value="P:cobalamin biosynthetic process"/>
    <property type="evidence" value="ECO:0007669"/>
    <property type="project" value="UniProtKB-UniRule"/>
</dbReference>
<organism evidence="16 17">
    <name type="scientific">Sporomusa malonica</name>
    <dbReference type="NCBI Taxonomy" id="112901"/>
    <lineage>
        <taxon>Bacteria</taxon>
        <taxon>Bacillati</taxon>
        <taxon>Bacillota</taxon>
        <taxon>Negativicutes</taxon>
        <taxon>Selenomonadales</taxon>
        <taxon>Sporomusaceae</taxon>
        <taxon>Sporomusa</taxon>
    </lineage>
</organism>
<accession>A0A1W2A6G4</accession>
<dbReference type="InterPro" id="IPR016030">
    <property type="entry name" value="CblAdoTrfase-like"/>
</dbReference>
<dbReference type="PANTHER" id="PTHR12213">
    <property type="entry name" value="CORRINOID ADENOSYLTRANSFERASE"/>
    <property type="match status" value="1"/>
</dbReference>
<dbReference type="NCBIfam" id="TIGR00636">
    <property type="entry name" value="PduO_Nterm"/>
    <property type="match status" value="1"/>
</dbReference>
<evidence type="ECO:0000256" key="12">
    <source>
        <dbReference type="ARBA" id="ARBA00048555"/>
    </source>
</evidence>
<evidence type="ECO:0000256" key="5">
    <source>
        <dbReference type="ARBA" id="ARBA00022573"/>
    </source>
</evidence>
<evidence type="ECO:0000256" key="2">
    <source>
        <dbReference type="ARBA" id="ARBA00007487"/>
    </source>
</evidence>
<reference evidence="16 17" key="1">
    <citation type="submission" date="2017-04" db="EMBL/GenBank/DDBJ databases">
        <authorList>
            <person name="Afonso C.L."/>
            <person name="Miller P.J."/>
            <person name="Scott M.A."/>
            <person name="Spackman E."/>
            <person name="Goraichik I."/>
            <person name="Dimitrov K.M."/>
            <person name="Suarez D.L."/>
            <person name="Swayne D.E."/>
        </authorList>
    </citation>
    <scope>NUCLEOTIDE SEQUENCE [LARGE SCALE GENOMIC DNA]</scope>
    <source>
        <strain evidence="16 17">DSM 5090</strain>
    </source>
</reference>
<comment type="similarity">
    <text evidence="2 14">Belongs to the Cob(I)alamin adenosyltransferase family.</text>
</comment>
<sequence>MSKVYTKTGDKGTTGLLTGERVKKTGARVEAYGTVDEVNSALGLARANCTKPEVKEAIFKLQKLLMLFMADLASAGGKTQYVTEDHVTSLEQLIDEFDAKLPPLKNFIVPGDTVGAAALDLARTVTRRSERQTLRLKEEAEDEINENLLIGLNRLSDLCFVLSRFESENSKQI</sequence>
<evidence type="ECO:0000256" key="9">
    <source>
        <dbReference type="ARBA" id="ARBA00031529"/>
    </source>
</evidence>
<evidence type="ECO:0000256" key="11">
    <source>
        <dbReference type="ARBA" id="ARBA00033354"/>
    </source>
</evidence>
<keyword evidence="6 14" id="KW-0808">Transferase</keyword>
<evidence type="ECO:0000313" key="16">
    <source>
        <dbReference type="EMBL" id="SMC56329.1"/>
    </source>
</evidence>
<feature type="domain" description="Cobalamin adenosyltransferase-like" evidence="15">
    <location>
        <begin position="4"/>
        <end position="165"/>
    </location>
</feature>
<evidence type="ECO:0000256" key="10">
    <source>
        <dbReference type="ARBA" id="ARBA00033334"/>
    </source>
</evidence>
<dbReference type="AlphaFoldDB" id="A0A1W2A6G4"/>
<dbReference type="PANTHER" id="PTHR12213:SF0">
    <property type="entry name" value="CORRINOID ADENOSYLTRANSFERASE MMAB"/>
    <property type="match status" value="1"/>
</dbReference>
<dbReference type="STRING" id="112901.SAMN04488500_105110"/>
<name>A0A1W2A6G4_9FIRM</name>
<dbReference type="GO" id="GO:0008817">
    <property type="term" value="F:corrinoid adenosyltransferase activity"/>
    <property type="evidence" value="ECO:0007669"/>
    <property type="project" value="UniProtKB-UniRule"/>
</dbReference>
<evidence type="ECO:0000256" key="7">
    <source>
        <dbReference type="ARBA" id="ARBA00022741"/>
    </source>
</evidence>
<evidence type="ECO:0000256" key="14">
    <source>
        <dbReference type="RuleBase" id="RU366026"/>
    </source>
</evidence>
<dbReference type="EC" id="2.5.1.17" evidence="3 14"/>
<dbReference type="InterPro" id="IPR036451">
    <property type="entry name" value="CblAdoTrfase-like_sf"/>
</dbReference>
<keyword evidence="17" id="KW-1185">Reference proteome</keyword>
<evidence type="ECO:0000313" key="17">
    <source>
        <dbReference type="Proteomes" id="UP000192738"/>
    </source>
</evidence>
<dbReference type="SUPFAM" id="SSF89028">
    <property type="entry name" value="Cobalamin adenosyltransferase-like"/>
    <property type="match status" value="1"/>
</dbReference>
<dbReference type="GO" id="GO:0005524">
    <property type="term" value="F:ATP binding"/>
    <property type="evidence" value="ECO:0007669"/>
    <property type="project" value="UniProtKB-UniRule"/>
</dbReference>
<evidence type="ECO:0000256" key="8">
    <source>
        <dbReference type="ARBA" id="ARBA00022840"/>
    </source>
</evidence>
<evidence type="ECO:0000256" key="1">
    <source>
        <dbReference type="ARBA" id="ARBA00005121"/>
    </source>
</evidence>